<dbReference type="PROSITE" id="PS50943">
    <property type="entry name" value="HTH_CROC1"/>
    <property type="match status" value="1"/>
</dbReference>
<comment type="similarity">
    <text evidence="1">Belongs to the short-chain fatty acyl-CoA assimilation regulator (ScfR) family.</text>
</comment>
<dbReference type="Gene3D" id="1.10.260.40">
    <property type="entry name" value="lambda repressor-like DNA-binding domains"/>
    <property type="match status" value="1"/>
</dbReference>
<dbReference type="STRING" id="1817816.A2Y64_08910"/>
<proteinExistence type="inferred from homology"/>
<feature type="domain" description="HTH cro/C1-type" evidence="2">
    <location>
        <begin position="1"/>
        <end position="52"/>
    </location>
</feature>
<evidence type="ECO:0000313" key="4">
    <source>
        <dbReference type="Proteomes" id="UP000177187"/>
    </source>
</evidence>
<dbReference type="Gene3D" id="1.10.10.2910">
    <property type="match status" value="1"/>
</dbReference>
<dbReference type="PANTHER" id="PTHR43236:SF1">
    <property type="entry name" value="BLL7220 PROTEIN"/>
    <property type="match status" value="1"/>
</dbReference>
<gene>
    <name evidence="3" type="ORF">A2Y64_08910</name>
</gene>
<organism evidence="3 4">
    <name type="scientific">Candidatus Coatesbacteria bacterium RBG_13_66_14</name>
    <dbReference type="NCBI Taxonomy" id="1817816"/>
    <lineage>
        <taxon>Bacteria</taxon>
        <taxon>Candidatus Coatesiibacteriota</taxon>
    </lineage>
</organism>
<sequence length="340" mass="38924">MRIDKGWTQAKLARKMGRPVQVVNEIIKGKKEITADTAIELSRVLGYPASFWLNLEANHRENVARLERLKAEEEEVKKTRNFPYAEMVRYGLVPPTQILRERFEHVLTFLGVACFDALESNLPVVFRKTGRLPVSFEKLAVWLQMGELALPKLKLGRFSKSRLRASLSEIRSLTLEKPASFIPKLKKIGEETGVVFLFVPEFKGLPVTGVTRWINGNPLVQVNLRYKTNDHLWFTVFHEIGHVLNSQRKQVFIDIKGEENKSIDEEKADEFACRALVPKDVFDELLSLPRVSEAAVRRYSAKLGIAPGILVGMLQHVGKVRYKDLNDLKMKYKWEIARTA</sequence>
<accession>A0A1F5FIB2</accession>
<dbReference type="Pfam" id="PF01381">
    <property type="entry name" value="HTH_3"/>
    <property type="match status" value="1"/>
</dbReference>
<dbReference type="Proteomes" id="UP000177187">
    <property type="component" value="Unassembled WGS sequence"/>
</dbReference>
<evidence type="ECO:0000259" key="2">
    <source>
        <dbReference type="PROSITE" id="PS50943"/>
    </source>
</evidence>
<dbReference type="AlphaFoldDB" id="A0A1F5FIB2"/>
<dbReference type="InterPro" id="IPR010359">
    <property type="entry name" value="IrrE_HExxH"/>
</dbReference>
<dbReference type="GO" id="GO:0003677">
    <property type="term" value="F:DNA binding"/>
    <property type="evidence" value="ECO:0007669"/>
    <property type="project" value="InterPro"/>
</dbReference>
<dbReference type="EMBL" id="MFAF01000012">
    <property type="protein sequence ID" value="OGD79379.1"/>
    <property type="molecule type" value="Genomic_DNA"/>
</dbReference>
<evidence type="ECO:0000313" key="3">
    <source>
        <dbReference type="EMBL" id="OGD79379.1"/>
    </source>
</evidence>
<name>A0A1F5FIB2_9BACT</name>
<comment type="caution">
    <text evidence="3">The sequence shown here is derived from an EMBL/GenBank/DDBJ whole genome shotgun (WGS) entry which is preliminary data.</text>
</comment>
<dbReference type="Pfam" id="PF06114">
    <property type="entry name" value="Peptidase_M78"/>
    <property type="match status" value="1"/>
</dbReference>
<evidence type="ECO:0000256" key="1">
    <source>
        <dbReference type="ARBA" id="ARBA00007227"/>
    </source>
</evidence>
<dbReference type="PANTHER" id="PTHR43236">
    <property type="entry name" value="ANTITOXIN HIGA1"/>
    <property type="match status" value="1"/>
</dbReference>
<dbReference type="InterPro" id="IPR052345">
    <property type="entry name" value="Rad_response_metalloprotease"/>
</dbReference>
<protein>
    <recommendedName>
        <fullName evidence="2">HTH cro/C1-type domain-containing protein</fullName>
    </recommendedName>
</protein>
<dbReference type="CDD" id="cd00093">
    <property type="entry name" value="HTH_XRE"/>
    <property type="match status" value="1"/>
</dbReference>
<dbReference type="InterPro" id="IPR010982">
    <property type="entry name" value="Lambda_DNA-bd_dom_sf"/>
</dbReference>
<reference evidence="3 4" key="1">
    <citation type="journal article" date="2016" name="Nat. Commun.">
        <title>Thousands of microbial genomes shed light on interconnected biogeochemical processes in an aquifer system.</title>
        <authorList>
            <person name="Anantharaman K."/>
            <person name="Brown C.T."/>
            <person name="Hug L.A."/>
            <person name="Sharon I."/>
            <person name="Castelle C.J."/>
            <person name="Probst A.J."/>
            <person name="Thomas B.C."/>
            <person name="Singh A."/>
            <person name="Wilkins M.J."/>
            <person name="Karaoz U."/>
            <person name="Brodie E.L."/>
            <person name="Williams K.H."/>
            <person name="Hubbard S.S."/>
            <person name="Banfield J.F."/>
        </authorList>
    </citation>
    <scope>NUCLEOTIDE SEQUENCE [LARGE SCALE GENOMIC DNA]</scope>
</reference>
<dbReference type="InterPro" id="IPR001387">
    <property type="entry name" value="Cro/C1-type_HTH"/>
</dbReference>
<dbReference type="SUPFAM" id="SSF47413">
    <property type="entry name" value="lambda repressor-like DNA-binding domains"/>
    <property type="match status" value="1"/>
</dbReference>
<dbReference type="SMART" id="SM00530">
    <property type="entry name" value="HTH_XRE"/>
    <property type="match status" value="1"/>
</dbReference>